<feature type="region of interest" description="Disordered" evidence="1">
    <location>
        <begin position="128"/>
        <end position="158"/>
    </location>
</feature>
<comment type="caution">
    <text evidence="2">The sequence shown here is derived from an EMBL/GenBank/DDBJ whole genome shotgun (WGS) entry which is preliminary data.</text>
</comment>
<gene>
    <name evidence="2" type="ORF">Tci_650895</name>
</gene>
<organism evidence="2">
    <name type="scientific">Tanacetum cinerariifolium</name>
    <name type="common">Dalmatian daisy</name>
    <name type="synonym">Chrysanthemum cinerariifolium</name>
    <dbReference type="NCBI Taxonomy" id="118510"/>
    <lineage>
        <taxon>Eukaryota</taxon>
        <taxon>Viridiplantae</taxon>
        <taxon>Streptophyta</taxon>
        <taxon>Embryophyta</taxon>
        <taxon>Tracheophyta</taxon>
        <taxon>Spermatophyta</taxon>
        <taxon>Magnoliopsida</taxon>
        <taxon>eudicotyledons</taxon>
        <taxon>Gunneridae</taxon>
        <taxon>Pentapetalae</taxon>
        <taxon>asterids</taxon>
        <taxon>campanulids</taxon>
        <taxon>Asterales</taxon>
        <taxon>Asteraceae</taxon>
        <taxon>Asteroideae</taxon>
        <taxon>Anthemideae</taxon>
        <taxon>Anthemidinae</taxon>
        <taxon>Tanacetum</taxon>
    </lineage>
</organism>
<sequence>SYEHLFTLKIHHNENFTLLPDRRYRYAVIEWYDLVDSKRFSIYEFDAMLEDLGIKGGSFLFSHFRIPRKSLDEGLVTLISHQDMHSLLKYVPSYKEIEVYIEKHMMEVVSGKGKGVVIKEIVEDDEVNEANHPPWSSESLSDFDISEHPPWSSESMNEKRNNRWSEEFQFRIQLFKNDFAFSLDESQDPINMTKVVKSEQEMQEPMYYNFHPLMYDSDYDRSISGLVGDLKTWNDDDDLLQQVDPYDWQQDPNHEDDEAEENAELFTELDDLLERLPFLNDELKENVVGVDALVVAVEE</sequence>
<evidence type="ECO:0000313" key="2">
    <source>
        <dbReference type="EMBL" id="GFA78923.1"/>
    </source>
</evidence>
<proteinExistence type="predicted"/>
<reference evidence="2" key="1">
    <citation type="journal article" date="2019" name="Sci. Rep.">
        <title>Draft genome of Tanacetum cinerariifolium, the natural source of mosquito coil.</title>
        <authorList>
            <person name="Yamashiro T."/>
            <person name="Shiraishi A."/>
            <person name="Satake H."/>
            <person name="Nakayama K."/>
        </authorList>
    </citation>
    <scope>NUCLEOTIDE SEQUENCE</scope>
</reference>
<protein>
    <submittedName>
        <fullName evidence="2">Uncharacterized protein</fullName>
    </submittedName>
</protein>
<evidence type="ECO:0000256" key="1">
    <source>
        <dbReference type="SAM" id="MobiDB-lite"/>
    </source>
</evidence>
<feature type="non-terminal residue" evidence="2">
    <location>
        <position position="1"/>
    </location>
</feature>
<accession>A0A699K951</accession>
<name>A0A699K951_TANCI</name>
<dbReference type="AlphaFoldDB" id="A0A699K951"/>
<dbReference type="EMBL" id="BKCJ010488183">
    <property type="protein sequence ID" value="GFA78923.1"/>
    <property type="molecule type" value="Genomic_DNA"/>
</dbReference>